<reference evidence="2" key="1">
    <citation type="submission" date="2021-06" db="EMBL/GenBank/DDBJ databases">
        <authorList>
            <person name="Kallberg Y."/>
            <person name="Tangrot J."/>
            <person name="Rosling A."/>
        </authorList>
    </citation>
    <scope>NUCLEOTIDE SEQUENCE</scope>
    <source>
        <strain evidence="2">IN212</strain>
    </source>
</reference>
<dbReference type="AlphaFoldDB" id="A0A9N9A6L3"/>
<proteinExistence type="predicted"/>
<keyword evidence="3" id="KW-1185">Reference proteome</keyword>
<name>A0A9N9A6L3_9GLOM</name>
<dbReference type="Proteomes" id="UP000789396">
    <property type="component" value="Unassembled WGS sequence"/>
</dbReference>
<evidence type="ECO:0000313" key="3">
    <source>
        <dbReference type="Proteomes" id="UP000789396"/>
    </source>
</evidence>
<evidence type="ECO:0000313" key="2">
    <source>
        <dbReference type="EMBL" id="CAG8521600.1"/>
    </source>
</evidence>
<dbReference type="EMBL" id="CAJVPZ010002933">
    <property type="protein sequence ID" value="CAG8521600.1"/>
    <property type="molecule type" value="Genomic_DNA"/>
</dbReference>
<gene>
    <name evidence="2" type="ORF">RFULGI_LOCUS3376</name>
</gene>
<organism evidence="2 3">
    <name type="scientific">Racocetra fulgida</name>
    <dbReference type="NCBI Taxonomy" id="60492"/>
    <lineage>
        <taxon>Eukaryota</taxon>
        <taxon>Fungi</taxon>
        <taxon>Fungi incertae sedis</taxon>
        <taxon>Mucoromycota</taxon>
        <taxon>Glomeromycotina</taxon>
        <taxon>Glomeromycetes</taxon>
        <taxon>Diversisporales</taxon>
        <taxon>Gigasporaceae</taxon>
        <taxon>Racocetra</taxon>
    </lineage>
</organism>
<comment type="caution">
    <text evidence="2">The sequence shown here is derived from an EMBL/GenBank/DDBJ whole genome shotgun (WGS) entry which is preliminary data.</text>
</comment>
<accession>A0A9N9A6L3</accession>
<feature type="non-terminal residue" evidence="2">
    <location>
        <position position="1"/>
    </location>
</feature>
<feature type="region of interest" description="Disordered" evidence="1">
    <location>
        <begin position="101"/>
        <end position="121"/>
    </location>
</feature>
<evidence type="ECO:0000256" key="1">
    <source>
        <dbReference type="SAM" id="MobiDB-lite"/>
    </source>
</evidence>
<protein>
    <submittedName>
        <fullName evidence="2">19770_t:CDS:1</fullName>
    </submittedName>
</protein>
<sequence length="171" mass="20097">MLKEQERNLSRRLDLERRKIQMFQVLKSKRQSTPVFTTSLLTKVNDLTNSLKYLLSAWIDPVMREKEQYLSNINAFCEMNFDSNFKQIDSRYSNTSVSDITDNTSNFDEPDSDISKNISDNTSNPDIYQKIIEEFLDQMYKENSNKIKEGNQKKKFQIQGLVQNTSDIQNE</sequence>